<evidence type="ECO:0000256" key="2">
    <source>
        <dbReference type="SAM" id="MobiDB-lite"/>
    </source>
</evidence>
<organism evidence="3 4">
    <name type="scientific">Hirsutella minnesotensis 3608</name>
    <dbReference type="NCBI Taxonomy" id="1043627"/>
    <lineage>
        <taxon>Eukaryota</taxon>
        <taxon>Fungi</taxon>
        <taxon>Dikarya</taxon>
        <taxon>Ascomycota</taxon>
        <taxon>Pezizomycotina</taxon>
        <taxon>Sordariomycetes</taxon>
        <taxon>Hypocreomycetidae</taxon>
        <taxon>Hypocreales</taxon>
        <taxon>Ophiocordycipitaceae</taxon>
        <taxon>Hirsutella</taxon>
    </lineage>
</organism>
<dbReference type="OrthoDB" id="3597955at2759"/>
<name>A0A0F7ZKP8_9HYPO</name>
<gene>
    <name evidence="3" type="ORF">HIM_05182</name>
</gene>
<dbReference type="AlphaFoldDB" id="A0A0F7ZKP8"/>
<feature type="compositionally biased region" description="Polar residues" evidence="2">
    <location>
        <begin position="37"/>
        <end position="49"/>
    </location>
</feature>
<protein>
    <submittedName>
        <fullName evidence="3">Uncharacterized protein</fullName>
    </submittedName>
</protein>
<dbReference type="EMBL" id="KQ030517">
    <property type="protein sequence ID" value="KJZ75486.1"/>
    <property type="molecule type" value="Genomic_DNA"/>
</dbReference>
<keyword evidence="4" id="KW-1185">Reference proteome</keyword>
<proteinExistence type="predicted"/>
<reference evidence="3 4" key="1">
    <citation type="journal article" date="2014" name="Genome Biol. Evol.">
        <title>Comparative genomics and transcriptomics analyses reveal divergent lifestyle features of nematode endoparasitic fungus Hirsutella minnesotensis.</title>
        <authorList>
            <person name="Lai Y."/>
            <person name="Liu K."/>
            <person name="Zhang X."/>
            <person name="Zhang X."/>
            <person name="Li K."/>
            <person name="Wang N."/>
            <person name="Shu C."/>
            <person name="Wu Y."/>
            <person name="Wang C."/>
            <person name="Bushley K.E."/>
            <person name="Xiang M."/>
            <person name="Liu X."/>
        </authorList>
    </citation>
    <scope>NUCLEOTIDE SEQUENCE [LARGE SCALE GENOMIC DNA]</scope>
    <source>
        <strain evidence="3 4">3608</strain>
    </source>
</reference>
<keyword evidence="1" id="KW-0175">Coiled coil</keyword>
<feature type="compositionally biased region" description="Low complexity" evidence="2">
    <location>
        <begin position="129"/>
        <end position="147"/>
    </location>
</feature>
<sequence>MPRKSKNSTKRNSNQFELLDDEDDGTNDNVTCGIIVANSTSAADVTRTSARGRPLKPTLQFDPEPRPSRKKSAVPKAKSTNADPNVNEDSLARIEALLKRVEERAERAEKRVESLEEFIRNELFPRVASPPESATPSAPHQQQHQHLPPSPPPSPVPGPLPGIGLDVSRVLDSDIKEGNAGTIRRRANAALEKLGVTCLGVNSKGNGRFRLLFRETDVDKVRQNDTWIKTHFDKGTLYGEQWYPLRVDRAHRGVATDDIGCAVFERMNGVKVHKMRWLGTASVDKEYRSLVVHLDKKEEVDRDFNQRDATVATSTDTCIIAARRQLRSVDSAPNRAILRRLAPRTFSSVQRAVEKEHARLQILGARYIAGNSPSYDRRPTNYDRRPTNIHPLS</sequence>
<feature type="compositionally biased region" description="Basic and acidic residues" evidence="2">
    <location>
        <begin position="375"/>
        <end position="386"/>
    </location>
</feature>
<dbReference type="Proteomes" id="UP000054481">
    <property type="component" value="Unassembled WGS sequence"/>
</dbReference>
<feature type="region of interest" description="Disordered" evidence="2">
    <location>
        <begin position="126"/>
        <end position="163"/>
    </location>
</feature>
<feature type="coiled-coil region" evidence="1">
    <location>
        <begin position="91"/>
        <end position="118"/>
    </location>
</feature>
<evidence type="ECO:0000256" key="1">
    <source>
        <dbReference type="SAM" id="Coils"/>
    </source>
</evidence>
<evidence type="ECO:0000313" key="4">
    <source>
        <dbReference type="Proteomes" id="UP000054481"/>
    </source>
</evidence>
<evidence type="ECO:0000313" key="3">
    <source>
        <dbReference type="EMBL" id="KJZ75486.1"/>
    </source>
</evidence>
<feature type="region of interest" description="Disordered" evidence="2">
    <location>
        <begin position="373"/>
        <end position="393"/>
    </location>
</feature>
<feature type="compositionally biased region" description="Polar residues" evidence="2">
    <location>
        <begin position="78"/>
        <end position="88"/>
    </location>
</feature>
<feature type="compositionally biased region" description="Pro residues" evidence="2">
    <location>
        <begin position="148"/>
        <end position="160"/>
    </location>
</feature>
<accession>A0A0F7ZKP8</accession>
<feature type="region of interest" description="Disordered" evidence="2">
    <location>
        <begin position="1"/>
        <end position="88"/>
    </location>
</feature>